<dbReference type="SUPFAM" id="SSF51569">
    <property type="entry name" value="Aldolase"/>
    <property type="match status" value="1"/>
</dbReference>
<dbReference type="GO" id="GO:0004419">
    <property type="term" value="F:hydroxymethylglutaryl-CoA lyase activity"/>
    <property type="evidence" value="ECO:0007669"/>
    <property type="project" value="TreeGrafter"/>
</dbReference>
<sequence length="289" mass="31713">MIFPKEVEIIEVGPRDGLQNESVFVPTKMKKELVRKLSKMGVRRIETASFVHPKAVPQMADAVELATFSNELGIDYIALTPNMRALARAIDCNVPQIAVFVGATETFNQRNIRSSIADSLGECTLVFKKAKACNMKIRAYVSMGFSCPYEGTVAYEQVARVVRHFVNIGADEISIGDTNGKANPRIVYERFSRMKHDFPETQFIAHFHDTNQFAYANVLAALQAGITKFDSSIAGLGGCPFSPGATGNVSTEGLVKLFHEMNIETGMDEKAMMDAANFAKGLLQQLTSS</sequence>
<evidence type="ECO:0000259" key="4">
    <source>
        <dbReference type="PROSITE" id="PS50991"/>
    </source>
</evidence>
<dbReference type="AlphaFoldDB" id="A0A3S0R6W7"/>
<proteinExistence type="inferred from homology"/>
<feature type="domain" description="Pyruvate carboxyltransferase" evidence="4">
    <location>
        <begin position="7"/>
        <end position="273"/>
    </location>
</feature>
<dbReference type="NCBIfam" id="NF004283">
    <property type="entry name" value="PRK05692.1"/>
    <property type="match status" value="1"/>
</dbReference>
<dbReference type="Gene3D" id="3.20.20.70">
    <property type="entry name" value="Aldolase class I"/>
    <property type="match status" value="1"/>
</dbReference>
<evidence type="ECO:0000256" key="2">
    <source>
        <dbReference type="ARBA" id="ARBA00022723"/>
    </source>
</evidence>
<evidence type="ECO:0000256" key="3">
    <source>
        <dbReference type="ARBA" id="ARBA00023239"/>
    </source>
</evidence>
<dbReference type="GO" id="GO:0006552">
    <property type="term" value="P:L-leucine catabolic process"/>
    <property type="evidence" value="ECO:0007669"/>
    <property type="project" value="TreeGrafter"/>
</dbReference>
<dbReference type="Proteomes" id="UP000287910">
    <property type="component" value="Unassembled WGS sequence"/>
</dbReference>
<evidence type="ECO:0000313" key="5">
    <source>
        <dbReference type="EMBL" id="RUL53977.1"/>
    </source>
</evidence>
<dbReference type="InterPro" id="IPR000891">
    <property type="entry name" value="PYR_CT"/>
</dbReference>
<gene>
    <name evidence="5" type="ORF">EK386_07570</name>
</gene>
<dbReference type="CDD" id="cd07938">
    <property type="entry name" value="DRE_TIM_HMGL"/>
    <property type="match status" value="1"/>
</dbReference>
<evidence type="ECO:0000256" key="1">
    <source>
        <dbReference type="ARBA" id="ARBA00009405"/>
    </source>
</evidence>
<keyword evidence="2" id="KW-0479">Metal-binding</keyword>
<name>A0A3S0R6W7_9BACI</name>
<comment type="caution">
    <text evidence="5">The sequence shown here is derived from an EMBL/GenBank/DDBJ whole genome shotgun (WGS) entry which is preliminary data.</text>
</comment>
<dbReference type="InterPro" id="IPR043594">
    <property type="entry name" value="HMGL"/>
</dbReference>
<dbReference type="GO" id="GO:0046951">
    <property type="term" value="P:ketone body biosynthetic process"/>
    <property type="evidence" value="ECO:0007669"/>
    <property type="project" value="TreeGrafter"/>
</dbReference>
<comment type="similarity">
    <text evidence="1">Belongs to the HMG-CoA lyase family.</text>
</comment>
<keyword evidence="3 5" id="KW-0456">Lyase</keyword>
<dbReference type="PROSITE" id="PS50991">
    <property type="entry name" value="PYR_CT"/>
    <property type="match status" value="1"/>
</dbReference>
<dbReference type="Pfam" id="PF00682">
    <property type="entry name" value="HMGL-like"/>
    <property type="match status" value="1"/>
</dbReference>
<dbReference type="FunFam" id="3.20.20.70:FF:000071">
    <property type="entry name" value="Hydroxymethylglutaryl-CoA lyase"/>
    <property type="match status" value="1"/>
</dbReference>
<dbReference type="RefSeq" id="WP_126658538.1">
    <property type="nucleotide sequence ID" value="NZ_RYYR01000008.1"/>
</dbReference>
<dbReference type="PANTHER" id="PTHR42738">
    <property type="entry name" value="HYDROXYMETHYLGLUTARYL-COA LYASE"/>
    <property type="match status" value="1"/>
</dbReference>
<reference evidence="5 6" key="1">
    <citation type="submission" date="2018-12" db="EMBL/GenBank/DDBJ databases">
        <title>Lysinibacillus antri sp. nov., isolated from a cave soil.</title>
        <authorList>
            <person name="Narsing Rao M.P."/>
            <person name="Zhang H."/>
            <person name="Dong Z.-Y."/>
            <person name="Niu X.-K."/>
            <person name="Zhang K."/>
            <person name="Fang B.-Z."/>
            <person name="Kang Y.-Q."/>
            <person name="Xiao M."/>
            <person name="Li W.-J."/>
        </authorList>
    </citation>
    <scope>NUCLEOTIDE SEQUENCE [LARGE SCALE GENOMIC DNA]</scope>
    <source>
        <strain evidence="5 6">SYSU K30002</strain>
    </source>
</reference>
<dbReference type="PANTHER" id="PTHR42738:SF7">
    <property type="entry name" value="HYDROXYMETHYLGLUTARYL-COA LYASE"/>
    <property type="match status" value="1"/>
</dbReference>
<keyword evidence="6" id="KW-1185">Reference proteome</keyword>
<dbReference type="GO" id="GO:0046872">
    <property type="term" value="F:metal ion binding"/>
    <property type="evidence" value="ECO:0007669"/>
    <property type="project" value="UniProtKB-KW"/>
</dbReference>
<protein>
    <submittedName>
        <fullName evidence="5">Hydroxymethylglutaryl-CoA lyase</fullName>
    </submittedName>
</protein>
<dbReference type="EMBL" id="RYYR01000008">
    <property type="protein sequence ID" value="RUL53977.1"/>
    <property type="molecule type" value="Genomic_DNA"/>
</dbReference>
<evidence type="ECO:0000313" key="6">
    <source>
        <dbReference type="Proteomes" id="UP000287910"/>
    </source>
</evidence>
<accession>A0A3S0R6W7</accession>
<organism evidence="5 6">
    <name type="scientific">Lysinibacillus antri</name>
    <dbReference type="NCBI Taxonomy" id="2498145"/>
    <lineage>
        <taxon>Bacteria</taxon>
        <taxon>Bacillati</taxon>
        <taxon>Bacillota</taxon>
        <taxon>Bacilli</taxon>
        <taxon>Bacillales</taxon>
        <taxon>Bacillaceae</taxon>
        <taxon>Lysinibacillus</taxon>
    </lineage>
</organism>
<dbReference type="InterPro" id="IPR013785">
    <property type="entry name" value="Aldolase_TIM"/>
</dbReference>